<dbReference type="PANTHER" id="PTHR43877">
    <property type="entry name" value="AMINOALKYLPHOSPHONATE N-ACETYLTRANSFERASE-RELATED-RELATED"/>
    <property type="match status" value="1"/>
</dbReference>
<dbReference type="InterPro" id="IPR016181">
    <property type="entry name" value="Acyl_CoA_acyltransferase"/>
</dbReference>
<evidence type="ECO:0000313" key="4">
    <source>
        <dbReference type="EMBL" id="MCI3243881.1"/>
    </source>
</evidence>
<dbReference type="InterPro" id="IPR000182">
    <property type="entry name" value="GNAT_dom"/>
</dbReference>
<dbReference type="RefSeq" id="WP_242711952.1">
    <property type="nucleotide sequence ID" value="NZ_JALDAX010000013.1"/>
</dbReference>
<dbReference type="CDD" id="cd04301">
    <property type="entry name" value="NAT_SF"/>
    <property type="match status" value="1"/>
</dbReference>
<evidence type="ECO:0000259" key="3">
    <source>
        <dbReference type="PROSITE" id="PS51186"/>
    </source>
</evidence>
<sequence length="168" mass="18460">MIAANRALDPPMIRTALPAEAAAVAELHVRARSTYYPDGLPDDGRDWPALWARAIERPDGHVLCAVRDGHLVGIASFRTPEGTPADAVKLFQFHVDPGHWRSGVGTALHAACVEQWRADGRTAAVLDVHVDNHRAQAFYARQGWVPDPQNPPAEDDHHLFLRFSVPGE</sequence>
<organism evidence="4 5">
    <name type="scientific">Streptomyces spinosisporus</name>
    <dbReference type="NCBI Taxonomy" id="2927582"/>
    <lineage>
        <taxon>Bacteria</taxon>
        <taxon>Bacillati</taxon>
        <taxon>Actinomycetota</taxon>
        <taxon>Actinomycetes</taxon>
        <taxon>Kitasatosporales</taxon>
        <taxon>Streptomycetaceae</taxon>
        <taxon>Streptomyces</taxon>
    </lineage>
</organism>
<protein>
    <submittedName>
        <fullName evidence="4">GNAT family N-acetyltransferase</fullName>
    </submittedName>
</protein>
<dbReference type="Gene3D" id="3.40.630.30">
    <property type="match status" value="1"/>
</dbReference>
<dbReference type="InterPro" id="IPR050832">
    <property type="entry name" value="Bact_Acetyltransf"/>
</dbReference>
<evidence type="ECO:0000313" key="5">
    <source>
        <dbReference type="Proteomes" id="UP001165270"/>
    </source>
</evidence>
<keyword evidence="1" id="KW-0808">Transferase</keyword>
<accession>A0ABS9XP81</accession>
<comment type="caution">
    <text evidence="4">The sequence shown here is derived from an EMBL/GenBank/DDBJ whole genome shotgun (WGS) entry which is preliminary data.</text>
</comment>
<dbReference type="Pfam" id="PF00583">
    <property type="entry name" value="Acetyltransf_1"/>
    <property type="match status" value="1"/>
</dbReference>
<proteinExistence type="predicted"/>
<name>A0ABS9XP81_9ACTN</name>
<keyword evidence="5" id="KW-1185">Reference proteome</keyword>
<reference evidence="4" key="1">
    <citation type="submission" date="2022-03" db="EMBL/GenBank/DDBJ databases">
        <title>Streptomyces 7R015 and 7R016 isolated from Barleria lupulina in Thailand.</title>
        <authorList>
            <person name="Kanchanasin P."/>
            <person name="Phongsopitanun W."/>
            <person name="Tanasupawat S."/>
        </authorList>
    </citation>
    <scope>NUCLEOTIDE SEQUENCE</scope>
    <source>
        <strain evidence="4">7R016</strain>
    </source>
</reference>
<dbReference type="SUPFAM" id="SSF55729">
    <property type="entry name" value="Acyl-CoA N-acyltransferases (Nat)"/>
    <property type="match status" value="1"/>
</dbReference>
<gene>
    <name evidence="4" type="ORF">MQN93_29580</name>
</gene>
<dbReference type="Proteomes" id="UP001165270">
    <property type="component" value="Unassembled WGS sequence"/>
</dbReference>
<evidence type="ECO:0000256" key="1">
    <source>
        <dbReference type="ARBA" id="ARBA00022679"/>
    </source>
</evidence>
<keyword evidence="2" id="KW-0012">Acyltransferase</keyword>
<dbReference type="EMBL" id="JALDAX010000013">
    <property type="protein sequence ID" value="MCI3243881.1"/>
    <property type="molecule type" value="Genomic_DNA"/>
</dbReference>
<dbReference type="PROSITE" id="PS51186">
    <property type="entry name" value="GNAT"/>
    <property type="match status" value="1"/>
</dbReference>
<dbReference type="PANTHER" id="PTHR43877:SF1">
    <property type="entry name" value="ACETYLTRANSFERASE"/>
    <property type="match status" value="1"/>
</dbReference>
<feature type="domain" description="N-acetyltransferase" evidence="3">
    <location>
        <begin position="11"/>
        <end position="166"/>
    </location>
</feature>
<evidence type="ECO:0000256" key="2">
    <source>
        <dbReference type="ARBA" id="ARBA00023315"/>
    </source>
</evidence>